<reference evidence="3 4" key="1">
    <citation type="submission" date="2018-09" db="EMBL/GenBank/DDBJ databases">
        <title>A high-quality reference genome of wild soybean provides a powerful tool to mine soybean genomes.</title>
        <authorList>
            <person name="Xie M."/>
            <person name="Chung C.Y.L."/>
            <person name="Li M.-W."/>
            <person name="Wong F.-L."/>
            <person name="Chan T.-F."/>
            <person name="Lam H.-M."/>
        </authorList>
    </citation>
    <scope>NUCLEOTIDE SEQUENCE [LARGE SCALE GENOMIC DNA]</scope>
    <source>
        <strain evidence="4">cv. W05</strain>
        <tissue evidence="3">Hypocotyl of etiolated seedlings</tissue>
    </source>
</reference>
<feature type="transmembrane region" description="Helical" evidence="1">
    <location>
        <begin position="13"/>
        <end position="36"/>
    </location>
</feature>
<dbReference type="AlphaFoldDB" id="A0A445F7G9"/>
<name>A0A445F7G9_GLYSO</name>
<keyword evidence="1" id="KW-0472">Membrane</keyword>
<dbReference type="Pfam" id="PF04578">
    <property type="entry name" value="DUF594"/>
    <property type="match status" value="1"/>
</dbReference>
<dbReference type="Proteomes" id="UP000289340">
    <property type="component" value="Chromosome 20"/>
</dbReference>
<comment type="caution">
    <text evidence="3">The sequence shown here is derived from an EMBL/GenBank/DDBJ whole genome shotgun (WGS) entry which is preliminary data.</text>
</comment>
<protein>
    <recommendedName>
        <fullName evidence="2">DUF4220 domain-containing protein</fullName>
    </recommendedName>
</protein>
<keyword evidence="1" id="KW-1133">Transmembrane helix</keyword>
<dbReference type="InterPro" id="IPR007658">
    <property type="entry name" value="DUF594"/>
</dbReference>
<keyword evidence="1" id="KW-0812">Transmembrane</keyword>
<dbReference type="Gramene" id="XM_028365888.1">
    <property type="protein sequence ID" value="XP_028221689.1"/>
    <property type="gene ID" value="LOC114403127"/>
</dbReference>
<evidence type="ECO:0000313" key="3">
    <source>
        <dbReference type="EMBL" id="RZB44783.1"/>
    </source>
</evidence>
<dbReference type="PANTHER" id="PTHR31325">
    <property type="entry name" value="OS01G0798800 PROTEIN-RELATED"/>
    <property type="match status" value="1"/>
</dbReference>
<organism evidence="3 4">
    <name type="scientific">Glycine soja</name>
    <name type="common">Wild soybean</name>
    <dbReference type="NCBI Taxonomy" id="3848"/>
    <lineage>
        <taxon>Eukaryota</taxon>
        <taxon>Viridiplantae</taxon>
        <taxon>Streptophyta</taxon>
        <taxon>Embryophyta</taxon>
        <taxon>Tracheophyta</taxon>
        <taxon>Spermatophyta</taxon>
        <taxon>Magnoliopsida</taxon>
        <taxon>eudicotyledons</taxon>
        <taxon>Gunneridae</taxon>
        <taxon>Pentapetalae</taxon>
        <taxon>rosids</taxon>
        <taxon>fabids</taxon>
        <taxon>Fabales</taxon>
        <taxon>Fabaceae</taxon>
        <taxon>Papilionoideae</taxon>
        <taxon>50 kb inversion clade</taxon>
        <taxon>NPAAA clade</taxon>
        <taxon>indigoferoid/millettioid clade</taxon>
        <taxon>Phaseoleae</taxon>
        <taxon>Glycine</taxon>
        <taxon>Glycine subgen. Soja</taxon>
    </lineage>
</organism>
<evidence type="ECO:0000259" key="2">
    <source>
        <dbReference type="Pfam" id="PF13968"/>
    </source>
</evidence>
<feature type="transmembrane region" description="Helical" evidence="1">
    <location>
        <begin position="330"/>
        <end position="350"/>
    </location>
</feature>
<evidence type="ECO:0000256" key="1">
    <source>
        <dbReference type="SAM" id="Phobius"/>
    </source>
</evidence>
<feature type="transmembrane region" description="Helical" evidence="1">
    <location>
        <begin position="111"/>
        <end position="130"/>
    </location>
</feature>
<dbReference type="Gramene" id="XM_028365889.1">
    <property type="protein sequence ID" value="XP_028221690.1"/>
    <property type="gene ID" value="LOC114403127"/>
</dbReference>
<feature type="transmembrane region" description="Helical" evidence="1">
    <location>
        <begin position="83"/>
        <end position="105"/>
    </location>
</feature>
<proteinExistence type="predicted"/>
<keyword evidence="4" id="KW-1185">Reference proteome</keyword>
<gene>
    <name evidence="3" type="ORF">D0Y65_054610</name>
</gene>
<sequence>MTNDIIRGLITKVIWNVLELRCVVLLSFFLQVFLIFFGNRRKYIANTWLHVCVWLTYLLADLVATFALGKLSRDINPSTDPNFVIWVPFLLVHLGGPDTITAYGLEDNELWLRHLLGLFSQLAVASYVVYSSWNGNNLNYVTIPVMVVGIIKYGERTWSLWLGSSKKFRKSILPPPDAGPNYAKFMDNYTAKEAEGYKVELKGEWESTSILLDHPPGTIANESVPDALLLQDGFYFLEIFECLFADLILSIQDHRSSQHFFQNRSWEHAYKVIEVELGLMYDKLYTKAVVTYSRPLGLVLKFVTFSCTLFAFIAFYCLIDKAHIDYDQIITLVLFAGAIFLEIYAVIVLLCSSQTMHWLSSKHKSRKVDLLYKAIACFQRCFQLSHTKRWSNLMTQFNLISFCLKDEPVKCINVQKFLGVYEFFEKSYYQHTHAVQEELKKLIFEQILDKSWDAKDTKACKTLCALRGDRVLHKRKCRFIDWSTEVEFDQSLLLWHIATDLCYYSDKSKSDESDESDENCMLWLWHIATDLCCESESDESEANCAAWLQNYKISKFLSDYMLYLLVECPFMLPNGIGQIRFEDTCAEASEILQERKYISQRDKVCQVILRVNTDVLPSKVKGDRSKSVLFDARRLAKSLQSLETKRNWSKEEKWEMISHVWVEMLCYAASQCRGLHHAKQLSRGGELLTHVWLLMAHLGITEQFQISQGHARAKLIVS</sequence>
<feature type="transmembrane region" description="Helical" evidence="1">
    <location>
        <begin position="48"/>
        <end position="71"/>
    </location>
</feature>
<dbReference type="Pfam" id="PF13968">
    <property type="entry name" value="DUF4220"/>
    <property type="match status" value="1"/>
</dbReference>
<accession>A0A445F7G9</accession>
<feature type="transmembrane region" description="Helical" evidence="1">
    <location>
        <begin position="137"/>
        <end position="154"/>
    </location>
</feature>
<dbReference type="InterPro" id="IPR025315">
    <property type="entry name" value="DUF4220"/>
</dbReference>
<dbReference type="EMBL" id="QZWG01000020">
    <property type="protein sequence ID" value="RZB44783.1"/>
    <property type="molecule type" value="Genomic_DNA"/>
</dbReference>
<feature type="transmembrane region" description="Helical" evidence="1">
    <location>
        <begin position="298"/>
        <end position="318"/>
    </location>
</feature>
<evidence type="ECO:0000313" key="4">
    <source>
        <dbReference type="Proteomes" id="UP000289340"/>
    </source>
</evidence>
<feature type="domain" description="DUF4220" evidence="2">
    <location>
        <begin position="54"/>
        <end position="402"/>
    </location>
</feature>